<accession>A0A1L2EDV9</accession>
<keyword evidence="1 5" id="KW-0240">DNA-directed RNA polymerase</keyword>
<protein>
    <recommendedName>
        <fullName evidence="3">Plastid-encoded RNA polymerase subunit alpha</fullName>
    </recommendedName>
</protein>
<dbReference type="AlphaFoldDB" id="A0A1L2EDV9"/>
<dbReference type="Pfam" id="PF01193">
    <property type="entry name" value="RNA_pol_L"/>
    <property type="match status" value="1"/>
</dbReference>
<keyword evidence="2" id="KW-0804">Transcription</keyword>
<dbReference type="InterPro" id="IPR011263">
    <property type="entry name" value="DNA-dir_RNA_pol_RpoA/D/Rpb3"/>
</dbReference>
<dbReference type="EMBL" id="KU059765">
    <property type="protein sequence ID" value="ANN39046.1"/>
    <property type="molecule type" value="Genomic_DNA"/>
</dbReference>
<dbReference type="GO" id="GO:0046983">
    <property type="term" value="F:protein dimerization activity"/>
    <property type="evidence" value="ECO:0007669"/>
    <property type="project" value="InterPro"/>
</dbReference>
<dbReference type="GO" id="GO:0000428">
    <property type="term" value="C:DNA-directed RNA polymerase complex"/>
    <property type="evidence" value="ECO:0007669"/>
    <property type="project" value="UniProtKB-KW"/>
</dbReference>
<dbReference type="InterPro" id="IPR036603">
    <property type="entry name" value="RBP11-like"/>
</dbReference>
<dbReference type="InterPro" id="IPR036643">
    <property type="entry name" value="RNApol_insert_sf"/>
</dbReference>
<name>A0A1L2EDV9_9CHLO</name>
<dbReference type="CDD" id="cd06928">
    <property type="entry name" value="RNAP_alpha_NTD"/>
    <property type="match status" value="1"/>
</dbReference>
<dbReference type="Gene3D" id="2.170.120.12">
    <property type="entry name" value="DNA-directed RNA polymerase, insert domain"/>
    <property type="match status" value="1"/>
</dbReference>
<dbReference type="SMART" id="SM00662">
    <property type="entry name" value="RPOLD"/>
    <property type="match status" value="1"/>
</dbReference>
<dbReference type="SUPFAM" id="SSF47789">
    <property type="entry name" value="C-terminal domain of RNA polymerase alpha subunit"/>
    <property type="match status" value="1"/>
</dbReference>
<dbReference type="Gene3D" id="1.10.150.20">
    <property type="entry name" value="5' to 3' exonuclease, C-terminal subdomain"/>
    <property type="match status" value="1"/>
</dbReference>
<dbReference type="InterPro" id="IPR011262">
    <property type="entry name" value="DNA-dir_RNA_pol_insert"/>
</dbReference>
<dbReference type="SUPFAM" id="SSF56553">
    <property type="entry name" value="Insert subdomain of RNA polymerase alpha subunit"/>
    <property type="match status" value="1"/>
</dbReference>
<feature type="domain" description="DNA-directed RNA polymerase RpoA/D/Rpb3-type" evidence="4">
    <location>
        <begin position="34"/>
        <end position="268"/>
    </location>
</feature>
<evidence type="ECO:0000259" key="4">
    <source>
        <dbReference type="SMART" id="SM00662"/>
    </source>
</evidence>
<keyword evidence="5" id="KW-0934">Plastid</keyword>
<dbReference type="Gene3D" id="3.30.1360.10">
    <property type="entry name" value="RNA polymerase, RBP11-like subunit"/>
    <property type="match status" value="1"/>
</dbReference>
<evidence type="ECO:0000313" key="5">
    <source>
        <dbReference type="EMBL" id="ANN39046.1"/>
    </source>
</evidence>
<dbReference type="GeneID" id="30685281"/>
<keyword evidence="5" id="KW-0150">Chloroplast</keyword>
<geneLocation type="chloroplast" evidence="5"/>
<evidence type="ECO:0000256" key="1">
    <source>
        <dbReference type="ARBA" id="ARBA00022478"/>
    </source>
</evidence>
<evidence type="ECO:0000256" key="2">
    <source>
        <dbReference type="ARBA" id="ARBA00023163"/>
    </source>
</evidence>
<proteinExistence type="predicted"/>
<dbReference type="GO" id="GO:0003899">
    <property type="term" value="F:DNA-directed RNA polymerase activity"/>
    <property type="evidence" value="ECO:0007669"/>
    <property type="project" value="InterPro"/>
</dbReference>
<dbReference type="RefSeq" id="YP_009330315.1">
    <property type="nucleotide sequence ID" value="NC_032284.1"/>
</dbReference>
<dbReference type="Pfam" id="PF01000">
    <property type="entry name" value="RNA_pol_A_bac"/>
    <property type="match status" value="1"/>
</dbReference>
<gene>
    <name evidence="5" type="primary">rpoA</name>
</gene>
<sequence>MLYKNNMAIKKNITFSCLETRIDKSATDGEGKFYASFQLGSFPQNQGLTVANALRRTLLSEASQCSITGVLIEDIKHEYSSIKGIKDTVFDILLNLKKIIFYSQKPFFKTQVSFLSERGPMILKAKHLKLPSFLFCINPEQYVTTLETNSKINMTFFIDQSTCGKFSYFTNSYYDNFSKNFFPFTSNLKLQKTYIKNKKSHFLFLDTQFSPICNLNYKVKKMSSFDSRSNDKEIIFFEIWTNGSIHPSFLLKKAIQNLLISLIPFYSLKKTRPLSKASSSPFLTFPYLSVERNKENKFLTEIDKVQTNEETKPEKNTKINSIGSFEEDIRTQQQEFQKEIYIAESPPIKSKRSFSNLKLPKNIENPYNIFSHKKFIQKFINLDLTNFPLSLQTYESLKKSNILTVGDLYKLKIQKKQTVKMFTKHQLVEIRLLFKHIQFYFYKNK</sequence>
<dbReference type="GO" id="GO:0006351">
    <property type="term" value="P:DNA-templated transcription"/>
    <property type="evidence" value="ECO:0007669"/>
    <property type="project" value="InterPro"/>
</dbReference>
<dbReference type="SUPFAM" id="SSF55257">
    <property type="entry name" value="RBP11-like subunits of RNA polymerase"/>
    <property type="match status" value="1"/>
</dbReference>
<reference evidence="5" key="1">
    <citation type="submission" date="2015-11" db="EMBL/GenBank/DDBJ databases">
        <title>Re-assessment of the Classification of Bryopsidales (Chlorophyta) Based on Chloroplast Phylogenomic Analyses.</title>
        <authorList>
            <person name="Cremen M.C.M."/>
            <person name="Leliaert F."/>
            <person name="West J."/>
            <person name="Lam D.W."/>
            <person name="Shimada S."/>
            <person name="Lopez-Bautista J.M."/>
            <person name="Verbruggen H."/>
        </authorList>
    </citation>
    <scope>NUCLEOTIDE SEQUENCE</scope>
</reference>
<evidence type="ECO:0000256" key="3">
    <source>
        <dbReference type="ARBA" id="ARBA00031776"/>
    </source>
</evidence>
<organism evidence="5">
    <name type="scientific">Lambia antarctica</name>
    <dbReference type="NCBI Taxonomy" id="101717"/>
    <lineage>
        <taxon>Eukaryota</taxon>
        <taxon>Viridiplantae</taxon>
        <taxon>Chlorophyta</taxon>
        <taxon>core chlorophytes</taxon>
        <taxon>Ulvophyceae</taxon>
        <taxon>TCBD clade</taxon>
        <taxon>Bryopsidales</taxon>
        <taxon>Bryopsidineae</taxon>
        <taxon>Bryopsidaceae</taxon>
        <taxon>Lambia</taxon>
    </lineage>
</organism>